<name>A0A418NC96_9FLAO</name>
<dbReference type="Proteomes" id="UP000284189">
    <property type="component" value="Unassembled WGS sequence"/>
</dbReference>
<dbReference type="Pfam" id="PF07876">
    <property type="entry name" value="Dabb"/>
    <property type="match status" value="1"/>
</dbReference>
<reference evidence="4 6" key="2">
    <citation type="submission" date="2019-07" db="EMBL/GenBank/DDBJ databases">
        <title>Draft genome of two Muricauda strains isolated from deep sea.</title>
        <authorList>
            <person name="Sun C."/>
        </authorList>
    </citation>
    <scope>NUCLEOTIDE SEQUENCE [LARGE SCALE GENOMIC DNA]</scope>
    <source>
        <strain evidence="4 6">NH166</strain>
    </source>
</reference>
<evidence type="ECO:0000256" key="1">
    <source>
        <dbReference type="SAM" id="SignalP"/>
    </source>
</evidence>
<dbReference type="EMBL" id="VNWL01000007">
    <property type="protein sequence ID" value="TXK07371.1"/>
    <property type="molecule type" value="Genomic_DNA"/>
</dbReference>
<feature type="signal peptide" evidence="1">
    <location>
        <begin position="1"/>
        <end position="20"/>
    </location>
</feature>
<comment type="caution">
    <text evidence="3">The sequence shown here is derived from an EMBL/GenBank/DDBJ whole genome shotgun (WGS) entry which is preliminary data.</text>
</comment>
<dbReference type="AlphaFoldDB" id="A0A418NC96"/>
<reference evidence="3 5" key="1">
    <citation type="submission" date="2018-08" db="EMBL/GenBank/DDBJ databases">
        <title>Proposal of Muricauda 72 sp.nov. and Muricauda NH166 sp.nov., isolated from seawater.</title>
        <authorList>
            <person name="Cheng H."/>
            <person name="Wu Y.-H."/>
            <person name="Guo L.-L."/>
            <person name="Xu X.-W."/>
        </authorList>
    </citation>
    <scope>NUCLEOTIDE SEQUENCE [LARGE SCALE GENOMIC DNA]</scope>
    <source>
        <strain evidence="3 5">NH166</strain>
    </source>
</reference>
<feature type="domain" description="Stress-response A/B barrel" evidence="2">
    <location>
        <begin position="33"/>
        <end position="129"/>
    </location>
</feature>
<dbReference type="OrthoDB" id="7189263at2"/>
<evidence type="ECO:0000313" key="6">
    <source>
        <dbReference type="Proteomes" id="UP000321528"/>
    </source>
</evidence>
<dbReference type="RefSeq" id="WP_119638477.1">
    <property type="nucleotide sequence ID" value="NZ_QXFJ01000008.1"/>
</dbReference>
<keyword evidence="6" id="KW-1185">Reference proteome</keyword>
<protein>
    <submittedName>
        <fullName evidence="3">Dabb family protein</fullName>
    </submittedName>
</protein>
<accession>A0A418NC96</accession>
<feature type="chain" id="PRO_5019425155" evidence="1">
    <location>
        <begin position="21"/>
        <end position="132"/>
    </location>
</feature>
<dbReference type="Gene3D" id="3.30.70.100">
    <property type="match status" value="1"/>
</dbReference>
<evidence type="ECO:0000313" key="3">
    <source>
        <dbReference type="EMBL" id="RIV73687.1"/>
    </source>
</evidence>
<dbReference type="Proteomes" id="UP000321528">
    <property type="component" value="Unassembled WGS sequence"/>
</dbReference>
<gene>
    <name evidence="3" type="ORF">D2U88_01210</name>
    <name evidence="4" type="ORF">FQ019_01195</name>
</gene>
<dbReference type="PROSITE" id="PS51502">
    <property type="entry name" value="S_R_A_B_BARREL"/>
    <property type="match status" value="1"/>
</dbReference>
<dbReference type="SMART" id="SM00886">
    <property type="entry name" value="Dabb"/>
    <property type="match status" value="1"/>
</dbReference>
<dbReference type="EMBL" id="QXFJ01000008">
    <property type="protein sequence ID" value="RIV73687.1"/>
    <property type="molecule type" value="Genomic_DNA"/>
</dbReference>
<evidence type="ECO:0000313" key="5">
    <source>
        <dbReference type="Proteomes" id="UP000284189"/>
    </source>
</evidence>
<dbReference type="SUPFAM" id="SSF54909">
    <property type="entry name" value="Dimeric alpha+beta barrel"/>
    <property type="match status" value="1"/>
</dbReference>
<organism evidence="3 5">
    <name type="scientific">Flagellimonas aequoris</name>
    <dbReference type="NCBI Taxonomy" id="2306997"/>
    <lineage>
        <taxon>Bacteria</taxon>
        <taxon>Pseudomonadati</taxon>
        <taxon>Bacteroidota</taxon>
        <taxon>Flavobacteriia</taxon>
        <taxon>Flavobacteriales</taxon>
        <taxon>Flavobacteriaceae</taxon>
        <taxon>Flagellimonas</taxon>
    </lineage>
</organism>
<proteinExistence type="predicted"/>
<dbReference type="InterPro" id="IPR011008">
    <property type="entry name" value="Dimeric_a/b-barrel"/>
</dbReference>
<evidence type="ECO:0000259" key="2">
    <source>
        <dbReference type="PROSITE" id="PS51502"/>
    </source>
</evidence>
<sequence>MKIKIITLLLMGVVSTISVAQNKDNMTEFDHTFAHVVYFWFKNPDNQDDRAKFEASLKKFLDNSQYAKTKFIGKPPKAIRAVVDDSFTYSLVLTFDSAEAQAAYQVEPPHLIFIEECEDLWEKVIVYDSEGI</sequence>
<keyword evidence="1" id="KW-0732">Signal</keyword>
<evidence type="ECO:0000313" key="4">
    <source>
        <dbReference type="EMBL" id="TXK07371.1"/>
    </source>
</evidence>
<dbReference type="InterPro" id="IPR013097">
    <property type="entry name" value="Dabb"/>
</dbReference>